<feature type="compositionally biased region" description="Polar residues" evidence="1">
    <location>
        <begin position="248"/>
        <end position="257"/>
    </location>
</feature>
<evidence type="ECO:0000256" key="1">
    <source>
        <dbReference type="SAM" id="MobiDB-lite"/>
    </source>
</evidence>
<evidence type="ECO:0008006" key="4">
    <source>
        <dbReference type="Google" id="ProtNLM"/>
    </source>
</evidence>
<gene>
    <name evidence="2" type="ORF">RKE40_26165</name>
</gene>
<organism evidence="2 3">
    <name type="scientific">Bosea rubneri</name>
    <dbReference type="NCBI Taxonomy" id="3075434"/>
    <lineage>
        <taxon>Bacteria</taxon>
        <taxon>Pseudomonadati</taxon>
        <taxon>Pseudomonadota</taxon>
        <taxon>Alphaproteobacteria</taxon>
        <taxon>Hyphomicrobiales</taxon>
        <taxon>Boseaceae</taxon>
        <taxon>Bosea</taxon>
    </lineage>
</organism>
<evidence type="ECO:0000313" key="3">
    <source>
        <dbReference type="Proteomes" id="UP001254257"/>
    </source>
</evidence>
<protein>
    <recommendedName>
        <fullName evidence="4">Porin</fullName>
    </recommendedName>
</protein>
<feature type="region of interest" description="Disordered" evidence="1">
    <location>
        <begin position="248"/>
        <end position="269"/>
    </location>
</feature>
<evidence type="ECO:0000313" key="2">
    <source>
        <dbReference type="EMBL" id="MDU0343389.1"/>
    </source>
</evidence>
<reference evidence="2 3" key="1">
    <citation type="submission" date="2023-09" db="EMBL/GenBank/DDBJ databases">
        <title>Whole genome shotgun sequencing (WGS) of Bosea sp. ZW T0_25, isolated from stored onions (Allium cepa).</title>
        <authorList>
            <person name="Stoll D.A."/>
            <person name="Huch M."/>
        </authorList>
    </citation>
    <scope>NUCLEOTIDE SEQUENCE [LARGE SCALE GENOMIC DNA]</scope>
    <source>
        <strain evidence="2 3">ZW T0_25</strain>
    </source>
</reference>
<dbReference type="RefSeq" id="WP_316021106.1">
    <property type="nucleotide sequence ID" value="NZ_JAWDID010000067.1"/>
</dbReference>
<comment type="caution">
    <text evidence="2">The sequence shown here is derived from an EMBL/GenBank/DDBJ whole genome shotgun (WGS) entry which is preliminary data.</text>
</comment>
<feature type="region of interest" description="Disordered" evidence="1">
    <location>
        <begin position="69"/>
        <end position="109"/>
    </location>
</feature>
<feature type="compositionally biased region" description="Acidic residues" evidence="1">
    <location>
        <begin position="73"/>
        <end position="98"/>
    </location>
</feature>
<dbReference type="Proteomes" id="UP001254257">
    <property type="component" value="Unassembled WGS sequence"/>
</dbReference>
<keyword evidence="3" id="KW-1185">Reference proteome</keyword>
<name>A0ABU3SF29_9HYPH</name>
<accession>A0ABU3SF29</accession>
<proteinExistence type="predicted"/>
<dbReference type="EMBL" id="JAWDID010000067">
    <property type="protein sequence ID" value="MDU0343389.1"/>
    <property type="molecule type" value="Genomic_DNA"/>
</dbReference>
<sequence>MTERFPGTALAGAVRPWLAPLSLGGLCLVLASVASAEPARLPARPPLAATFARACTIALPETQPLFAGKEAEAADEDENSSDDDSDDADDDDADDDEAPPERGLILPGSGTCLSITGTVSAGLQRDSFKVSRNGPPAPPATTSFPTSAAFRIATSHQLASGLVVGSAFGFTLNSPINGVGETTVDEATILIGPWTFGLDTSRFSFWTGDDFIFSTRAPSRTVGLIALELPLTASWTATLSLEDTALGNGSATSTTSGAPAPPSLTSLGPGRSFPDGVARLVYESGAWTVHGALALREAPSGAARPGRAGILGATYESELFGATSSLTAQVAAGIDAAPYIGSQLDGRLVNRVLFGTDPTRGFSALVSTKREWTDEIATNAFISRYWLEVPLAGQAKGEIRIDRVAANIVWTPVEGFKAGIETSIAWAKIAIAGRDIQAGLAGRQISTQLFLERSF</sequence>